<dbReference type="EMBL" id="JACATZ010000004">
    <property type="protein sequence ID" value="NWJ49115.1"/>
    <property type="molecule type" value="Genomic_DNA"/>
</dbReference>
<organism evidence="1 3">
    <name type="scientific">Candidatus Chlorohelix allophototropha</name>
    <dbReference type="NCBI Taxonomy" id="3003348"/>
    <lineage>
        <taxon>Bacteria</taxon>
        <taxon>Bacillati</taxon>
        <taxon>Chloroflexota</taxon>
        <taxon>Chloroflexia</taxon>
        <taxon>Candidatus Chloroheliales</taxon>
        <taxon>Candidatus Chloroheliaceae</taxon>
        <taxon>Candidatus Chlorohelix</taxon>
    </lineage>
</organism>
<accession>A0A8T7MAF9</accession>
<protein>
    <submittedName>
        <fullName evidence="1">Uncharacterized protein</fullName>
    </submittedName>
</protein>
<reference evidence="1 3" key="1">
    <citation type="submission" date="2020-06" db="EMBL/GenBank/DDBJ databases">
        <title>Anoxygenic phototrophic Chloroflexota member uses a Type I reaction center.</title>
        <authorList>
            <person name="Tsuji J.M."/>
            <person name="Shaw N.A."/>
            <person name="Nagashima S."/>
            <person name="Venkiteswaran J."/>
            <person name="Schiff S.L."/>
            <person name="Hanada S."/>
            <person name="Tank M."/>
            <person name="Neufeld J.D."/>
        </authorList>
    </citation>
    <scope>NUCLEOTIDE SEQUENCE [LARGE SCALE GENOMIC DNA]</scope>
    <source>
        <strain evidence="1">L227-S17</strain>
    </source>
</reference>
<evidence type="ECO:0000313" key="3">
    <source>
        <dbReference type="Proteomes" id="UP000521676"/>
    </source>
</evidence>
<gene>
    <name evidence="1" type="ORF">HXX08_24930</name>
    <name evidence="2" type="ORF">OZ401_005109</name>
</gene>
<dbReference type="Proteomes" id="UP001431572">
    <property type="component" value="Plasmid unnamed3"/>
</dbReference>
<keyword evidence="2" id="KW-0614">Plasmid</keyword>
<dbReference type="RefSeq" id="WP_341472293.1">
    <property type="nucleotide sequence ID" value="NZ_CP128403.1"/>
</dbReference>
<dbReference type="Proteomes" id="UP000521676">
    <property type="component" value="Unassembled WGS sequence"/>
</dbReference>
<evidence type="ECO:0000313" key="2">
    <source>
        <dbReference type="EMBL" id="WJW70425.1"/>
    </source>
</evidence>
<evidence type="ECO:0000313" key="1">
    <source>
        <dbReference type="EMBL" id="NWJ49115.1"/>
    </source>
</evidence>
<proteinExistence type="predicted"/>
<geneLocation type="plasmid" evidence="2 4">
    <name>unnamed3</name>
</geneLocation>
<dbReference type="AlphaFoldDB" id="A0A8T7MAF9"/>
<name>A0A8T7MAF9_9CHLR</name>
<keyword evidence="4" id="KW-1185">Reference proteome</keyword>
<evidence type="ECO:0000313" key="4">
    <source>
        <dbReference type="Proteomes" id="UP001431572"/>
    </source>
</evidence>
<reference evidence="2" key="2">
    <citation type="journal article" date="2024" name="Nature">
        <title>Anoxygenic phototroph of the Chloroflexota uses a type I reaction centre.</title>
        <authorList>
            <person name="Tsuji J.M."/>
            <person name="Shaw N.A."/>
            <person name="Nagashima S."/>
            <person name="Venkiteswaran J.J."/>
            <person name="Schiff S.L."/>
            <person name="Watanabe T."/>
            <person name="Fukui M."/>
            <person name="Hanada S."/>
            <person name="Tank M."/>
            <person name="Neufeld J.D."/>
        </authorList>
    </citation>
    <scope>NUCLEOTIDE SEQUENCE</scope>
    <source>
        <strain evidence="2">L227-S17</strain>
        <plasmid evidence="2 4">unnamed3</plasmid>
    </source>
</reference>
<dbReference type="EMBL" id="CP128403">
    <property type="protein sequence ID" value="WJW70425.1"/>
    <property type="molecule type" value="Genomic_DNA"/>
</dbReference>
<sequence length="132" mass="14462">MLVLLVGYNGWVTEAKGHHHPSAFARHAMNGDEYPVLVVVVNTVFGGSDTDSLFKCGEGSRFALHITPRRKVAQEYGLVLAGQFWAVVLTPVVELSVSFCTLPVQDSQMRRGSSYGADRYPDAIPLRRVSPS</sequence>